<dbReference type="STRING" id="717606.PaecuDRAFT_0214"/>
<evidence type="ECO:0000313" key="4">
    <source>
        <dbReference type="EMBL" id="EFM12703.1"/>
    </source>
</evidence>
<dbReference type="SUPFAM" id="SSF54001">
    <property type="entry name" value="Cysteine proteinases"/>
    <property type="match status" value="1"/>
</dbReference>
<dbReference type="PANTHER" id="PTHR42736">
    <property type="entry name" value="PROTEIN-GLUTAMINE GAMMA-GLUTAMYLTRANSFERASE"/>
    <property type="match status" value="1"/>
</dbReference>
<feature type="transmembrane region" description="Helical" evidence="2">
    <location>
        <begin position="21"/>
        <end position="43"/>
    </location>
</feature>
<name>E0I339_9BACL</name>
<feature type="domain" description="Transglutaminase-like" evidence="3">
    <location>
        <begin position="508"/>
        <end position="599"/>
    </location>
</feature>
<dbReference type="InterPro" id="IPR002931">
    <property type="entry name" value="Transglutaminase-like"/>
</dbReference>
<dbReference type="InterPro" id="IPR052901">
    <property type="entry name" value="Bact_TGase-like"/>
</dbReference>
<evidence type="ECO:0000256" key="1">
    <source>
        <dbReference type="SAM" id="MobiDB-lite"/>
    </source>
</evidence>
<dbReference type="RefSeq" id="WP_006036232.1">
    <property type="nucleotide sequence ID" value="NZ_AEDD01000001.1"/>
</dbReference>
<evidence type="ECO:0000256" key="2">
    <source>
        <dbReference type="SAM" id="Phobius"/>
    </source>
</evidence>
<feature type="region of interest" description="Disordered" evidence="1">
    <location>
        <begin position="250"/>
        <end position="275"/>
    </location>
</feature>
<evidence type="ECO:0000313" key="5">
    <source>
        <dbReference type="Proteomes" id="UP000005387"/>
    </source>
</evidence>
<feature type="transmembrane region" description="Helical" evidence="2">
    <location>
        <begin position="166"/>
        <end position="182"/>
    </location>
</feature>
<proteinExistence type="predicted"/>
<accession>E0I339</accession>
<feature type="transmembrane region" description="Helical" evidence="2">
    <location>
        <begin position="203"/>
        <end position="225"/>
    </location>
</feature>
<dbReference type="Pfam" id="PF13559">
    <property type="entry name" value="DUF4129"/>
    <property type="match status" value="1"/>
</dbReference>
<dbReference type="AlphaFoldDB" id="E0I339"/>
<feature type="transmembrane region" description="Helical" evidence="2">
    <location>
        <begin position="634"/>
        <end position="657"/>
    </location>
</feature>
<dbReference type="InterPro" id="IPR038765">
    <property type="entry name" value="Papain-like_cys_pep_sf"/>
</dbReference>
<dbReference type="Proteomes" id="UP000005387">
    <property type="component" value="Unassembled WGS sequence"/>
</dbReference>
<feature type="transmembrane region" description="Helical" evidence="2">
    <location>
        <begin position="112"/>
        <end position="133"/>
    </location>
</feature>
<keyword evidence="5" id="KW-1185">Reference proteome</keyword>
<keyword evidence="2" id="KW-1133">Transmembrane helix</keyword>
<dbReference type="InterPro" id="IPR025403">
    <property type="entry name" value="TgpA-like_C"/>
</dbReference>
<evidence type="ECO:0000259" key="3">
    <source>
        <dbReference type="SMART" id="SM00460"/>
    </source>
</evidence>
<dbReference type="SMART" id="SM00460">
    <property type="entry name" value="TGc"/>
    <property type="match status" value="1"/>
</dbReference>
<keyword evidence="2" id="KW-0472">Membrane</keyword>
<dbReference type="PANTHER" id="PTHR42736:SF1">
    <property type="entry name" value="PROTEIN-GLUTAMINE GAMMA-GLUTAMYLTRANSFERASE"/>
    <property type="match status" value="1"/>
</dbReference>
<sequence length="760" mass="85857">MAVQTWRKAVAASLQEGWYRRVVSVLTALMAWQLAHIFEGYWWEETFQCVSWVLFTSVALEWVLPWRPIYRVVTQGAVLVFISARVAQYTYISGSFNSLDGIQAWISDNASQLHPIVGLAALVWGAAVALQYCAITRRRIMAVLSMTLLTLMIADSFTPVFLWDQTAWAVFAGLGWLIAEHYSRFQREHPRSWSELLEYPISFFLPIVSILTAIMLVGVLAPNLVPSVAPILKDPYTIWVEAHGGKVSGSFTETRMDTPEGKESSGDHSSGYSRNDSELGGGFKFDYSPVMYVSTTQRSYWRGETRAYYTGAGWMDDENDPSAEVTHIQSGEQLPLDQNRDQIKTVEVKQAVTMIREDQYPVLFAAVPVESVLWINDENRSQAIPSSLRWDPMDWELRWGRPNADQTPAYPRTYAVVSELPVLNETSLRQAKAGWSGGEFAPQLEPYVQLPDTTPKRVKQLAEEITAAAGNDYDKAKLIQTFLQENYTYTNEPNISLRQSQDFVDSFLFEVKEGYCDYFSTAMAVLGRSVGLPVRWVKGYAPGILPVDPTLYINRGEGFNPDDINPNGEGTYTVRNADAHSWVEIYFDGYGWIPFEPTPGFDFPYPIEEQQAVALPDIDLTGSAGTSAVSSGGWGLSAGTIVWLAAALVAIVAVYLMTMRRQQLVKLYQQLRYRSVLPNDRIVIEANRLLRHARRKGYAREEWETLRESAERWGAERNYLRTDLKEVANQFEQVKYGAAEYGAADAERFAKLVKSIRDRM</sequence>
<feature type="compositionally biased region" description="Basic and acidic residues" evidence="1">
    <location>
        <begin position="254"/>
        <end position="266"/>
    </location>
</feature>
<dbReference type="EMBL" id="AEDD01000001">
    <property type="protein sequence ID" value="EFM12703.1"/>
    <property type="molecule type" value="Genomic_DNA"/>
</dbReference>
<gene>
    <name evidence="4" type="ORF">PaecuDRAFT_0214</name>
</gene>
<reference evidence="4 5" key="1">
    <citation type="submission" date="2010-07" db="EMBL/GenBank/DDBJ databases">
        <title>The draft genome of Paenibacillus curdlanolyticus YK9.</title>
        <authorList>
            <consortium name="US DOE Joint Genome Institute (JGI-PGF)"/>
            <person name="Lucas S."/>
            <person name="Copeland A."/>
            <person name="Lapidus A."/>
            <person name="Cheng J.-F."/>
            <person name="Bruce D."/>
            <person name="Goodwin L."/>
            <person name="Pitluck S."/>
            <person name="Land M.L."/>
            <person name="Hauser L."/>
            <person name="Chang Y.-J."/>
            <person name="Jeffries C."/>
            <person name="Anderson I.J."/>
            <person name="Johnson E."/>
            <person name="Loganathan U."/>
            <person name="Mulhopadhyay B."/>
            <person name="Kyrpides N."/>
            <person name="Woyke T.J."/>
        </authorList>
    </citation>
    <scope>NUCLEOTIDE SEQUENCE [LARGE SCALE GENOMIC DNA]</scope>
    <source>
        <strain evidence="4 5">YK9</strain>
    </source>
</reference>
<feature type="transmembrane region" description="Helical" evidence="2">
    <location>
        <begin position="140"/>
        <end position="160"/>
    </location>
</feature>
<keyword evidence="2" id="KW-0812">Transmembrane</keyword>
<dbReference type="eggNOG" id="COG1305">
    <property type="taxonomic scope" value="Bacteria"/>
</dbReference>
<dbReference type="Gene3D" id="3.10.620.30">
    <property type="match status" value="1"/>
</dbReference>
<dbReference type="OrthoDB" id="9804872at2"/>
<protein>
    <submittedName>
        <fullName evidence="4">Transglutaminase domain protein</fullName>
    </submittedName>
</protein>
<organism evidence="4 5">
    <name type="scientific">Paenibacillus curdlanolyticus YK9</name>
    <dbReference type="NCBI Taxonomy" id="717606"/>
    <lineage>
        <taxon>Bacteria</taxon>
        <taxon>Bacillati</taxon>
        <taxon>Bacillota</taxon>
        <taxon>Bacilli</taxon>
        <taxon>Bacillales</taxon>
        <taxon>Paenibacillaceae</taxon>
        <taxon>Paenibacillus</taxon>
    </lineage>
</organism>
<dbReference type="Pfam" id="PF01841">
    <property type="entry name" value="Transglut_core"/>
    <property type="match status" value="1"/>
</dbReference>